<comment type="similarity">
    <text evidence="2 7">Belongs to the zinc-containing alcohol dehydrogenase family.</text>
</comment>
<dbReference type="Gene3D" id="3.40.50.720">
    <property type="entry name" value="NAD(P)-binding Rossmann-like Domain"/>
    <property type="match status" value="1"/>
</dbReference>
<dbReference type="GO" id="GO:0008270">
    <property type="term" value="F:zinc ion binding"/>
    <property type="evidence" value="ECO:0007669"/>
    <property type="project" value="InterPro"/>
</dbReference>
<dbReference type="AlphaFoldDB" id="A0A562PIK9"/>
<evidence type="ECO:0000313" key="11">
    <source>
        <dbReference type="Proteomes" id="UP000254518"/>
    </source>
</evidence>
<evidence type="ECO:0000313" key="10">
    <source>
        <dbReference type="EMBL" id="TWI44247.1"/>
    </source>
</evidence>
<dbReference type="PANTHER" id="PTHR43161:SF23">
    <property type="entry name" value="(R,R)-BUTANEDIOL DEHYDROGENASE-RELATED"/>
    <property type="match status" value="1"/>
</dbReference>
<dbReference type="EMBL" id="VLKX01000019">
    <property type="protein sequence ID" value="TWI44247.1"/>
    <property type="molecule type" value="Genomic_DNA"/>
</dbReference>
<reference evidence="9 11" key="2">
    <citation type="submission" date="2018-07" db="EMBL/GenBank/DDBJ databases">
        <title>Genomic Encyclopedia of Type Strains, Phase IV (KMG-IV): sequencing the most valuable type-strain genomes for metagenomic binning, comparative biology and taxonomic classification.</title>
        <authorList>
            <person name="Goeker M."/>
        </authorList>
    </citation>
    <scope>NUCLEOTIDE SEQUENCE [LARGE SCALE GENOMIC DNA]</scope>
    <source>
        <strain evidence="9 11">DSM 19728</strain>
    </source>
</reference>
<dbReference type="Gene3D" id="3.90.180.10">
    <property type="entry name" value="Medium-chain alcohol dehydrogenases, catalytic domain"/>
    <property type="match status" value="1"/>
</dbReference>
<dbReference type="InterPro" id="IPR002328">
    <property type="entry name" value="ADH_Zn_CS"/>
</dbReference>
<evidence type="ECO:0000256" key="7">
    <source>
        <dbReference type="RuleBase" id="RU361277"/>
    </source>
</evidence>
<dbReference type="InterPro" id="IPR011032">
    <property type="entry name" value="GroES-like_sf"/>
</dbReference>
<protein>
    <submittedName>
        <fullName evidence="10">(R,R)-butanediol dehydrogenase/meso-butanediol dehydrogenase/diacetyl reductase</fullName>
    </submittedName>
</protein>
<dbReference type="Pfam" id="PF00107">
    <property type="entry name" value="ADH_zinc_N"/>
    <property type="match status" value="1"/>
</dbReference>
<dbReference type="SUPFAM" id="SSF50129">
    <property type="entry name" value="GroES-like"/>
    <property type="match status" value="1"/>
</dbReference>
<keyword evidence="3 7" id="KW-0479">Metal-binding</keyword>
<comment type="cofactor">
    <cofactor evidence="1 7">
        <name>Zn(2+)</name>
        <dbReference type="ChEBI" id="CHEBI:29105"/>
    </cofactor>
</comment>
<dbReference type="PANTHER" id="PTHR43161">
    <property type="entry name" value="SORBITOL DEHYDROGENASE"/>
    <property type="match status" value="1"/>
</dbReference>
<name>A0A562PIK9_9FLAO</name>
<keyword evidence="4 7" id="KW-0862">Zinc</keyword>
<keyword evidence="11" id="KW-1185">Reference proteome</keyword>
<sequence>MELTFFYKQKIMSSKTMKAARWYAAKDIRVEETEIPTTGSKQVKIEVQFAGICGSDLHEYTHGPNLIPVEKPYPLNGHQGVTTLGHEFSGIITEIGEEVKHLKIGDRVVVEPIFKNPDSPFIANGEYNLSEPLGFIGLTSNGGFAKYTVVEDYMVHKIPDSMSFEQGALVEPAAVAVYAVLQSGLKMGQSCLIYGAGPIGLLCVQAAIAAGAAEVIVVDIAEKRLEKAKEIGATTIINGKSENITQQIKELTSCGVDVFLDAAGVQASFDGGIASLKNGGTAVLVALFGKPVTHDAFDQVVREITIKGIIAYRNIFPQVIKLIDLGRMPVEKLVTKRITLDEIVTEGFEVLVSNPSQVKILVDITG</sequence>
<dbReference type="FunFam" id="3.40.50.720:FF:000068">
    <property type="entry name" value="Sorbitol dehydrogenase"/>
    <property type="match status" value="1"/>
</dbReference>
<evidence type="ECO:0000259" key="8">
    <source>
        <dbReference type="SMART" id="SM00829"/>
    </source>
</evidence>
<dbReference type="EMBL" id="QQBA01000019">
    <property type="protein sequence ID" value="RDI50241.1"/>
    <property type="molecule type" value="Genomic_DNA"/>
</dbReference>
<reference evidence="10" key="3">
    <citation type="submission" date="2019-07" db="EMBL/GenBank/DDBJ databases">
        <authorList>
            <person name="Whitman W."/>
            <person name="Huntemann M."/>
            <person name="Clum A."/>
            <person name="Pillay M."/>
            <person name="Palaniappan K."/>
            <person name="Varghese N."/>
            <person name="Mikhailova N."/>
            <person name="Stamatis D."/>
            <person name="Reddy T."/>
            <person name="Daum C."/>
            <person name="Shapiro N."/>
            <person name="Ivanova N."/>
            <person name="Kyrpides N."/>
            <person name="Woyke T."/>
        </authorList>
    </citation>
    <scope>NUCLEOTIDE SEQUENCE</scope>
    <source>
        <strain evidence="10">CGMCC 1.5380</strain>
    </source>
</reference>
<dbReference type="PROSITE" id="PS00059">
    <property type="entry name" value="ADH_ZINC"/>
    <property type="match status" value="1"/>
</dbReference>
<dbReference type="SMART" id="SM00829">
    <property type="entry name" value="PKS_ER"/>
    <property type="match status" value="1"/>
</dbReference>
<organism evidence="10 12">
    <name type="scientific">Flavobacterium glaciei</name>
    <dbReference type="NCBI Taxonomy" id="386300"/>
    <lineage>
        <taxon>Bacteria</taxon>
        <taxon>Pseudomonadati</taxon>
        <taxon>Bacteroidota</taxon>
        <taxon>Flavobacteriia</taxon>
        <taxon>Flavobacteriales</taxon>
        <taxon>Flavobacteriaceae</taxon>
        <taxon>Flavobacterium</taxon>
    </lineage>
</organism>
<dbReference type="InterPro" id="IPR013154">
    <property type="entry name" value="ADH-like_N"/>
</dbReference>
<comment type="caution">
    <text evidence="10">The sequence shown here is derived from an EMBL/GenBank/DDBJ whole genome shotgun (WGS) entry which is preliminary data.</text>
</comment>
<evidence type="ECO:0000256" key="4">
    <source>
        <dbReference type="ARBA" id="ARBA00022833"/>
    </source>
</evidence>
<dbReference type="InterPro" id="IPR020843">
    <property type="entry name" value="ER"/>
</dbReference>
<evidence type="ECO:0000256" key="1">
    <source>
        <dbReference type="ARBA" id="ARBA00001947"/>
    </source>
</evidence>
<dbReference type="SUPFAM" id="SSF51735">
    <property type="entry name" value="NAD(P)-binding Rossmann-fold domains"/>
    <property type="match status" value="1"/>
</dbReference>
<evidence type="ECO:0000256" key="6">
    <source>
        <dbReference type="ARBA" id="ARBA00023027"/>
    </source>
</evidence>
<evidence type="ECO:0000256" key="2">
    <source>
        <dbReference type="ARBA" id="ARBA00008072"/>
    </source>
</evidence>
<evidence type="ECO:0000313" key="9">
    <source>
        <dbReference type="EMBL" id="RDI50241.1"/>
    </source>
</evidence>
<feature type="domain" description="Enoyl reductase (ER)" evidence="8">
    <location>
        <begin position="24"/>
        <end position="335"/>
    </location>
</feature>
<dbReference type="CDD" id="cd08233">
    <property type="entry name" value="butanediol_DH_like"/>
    <property type="match status" value="1"/>
</dbReference>
<dbReference type="InterPro" id="IPR013149">
    <property type="entry name" value="ADH-like_C"/>
</dbReference>
<dbReference type="Proteomes" id="UP000254518">
    <property type="component" value="Unassembled WGS sequence"/>
</dbReference>
<keyword evidence="6" id="KW-0520">NAD</keyword>
<keyword evidence="5" id="KW-0560">Oxidoreductase</keyword>
<evidence type="ECO:0000313" key="12">
    <source>
        <dbReference type="Proteomes" id="UP000321392"/>
    </source>
</evidence>
<proteinExistence type="inferred from homology"/>
<dbReference type="GO" id="GO:0016616">
    <property type="term" value="F:oxidoreductase activity, acting on the CH-OH group of donors, NAD or NADP as acceptor"/>
    <property type="evidence" value="ECO:0007669"/>
    <property type="project" value="UniProtKB-ARBA"/>
</dbReference>
<dbReference type="Proteomes" id="UP000321392">
    <property type="component" value="Unassembled WGS sequence"/>
</dbReference>
<reference evidence="10 12" key="1">
    <citation type="journal article" date="2015" name="Stand. Genomic Sci.">
        <title>Genomic Encyclopedia of Bacterial and Archaeal Type Strains, Phase III: the genomes of soil and plant-associated and newly described type strains.</title>
        <authorList>
            <person name="Whitman W.B."/>
            <person name="Woyke T."/>
            <person name="Klenk H.P."/>
            <person name="Zhou Y."/>
            <person name="Lilburn T.G."/>
            <person name="Beck B.J."/>
            <person name="De Vos P."/>
            <person name="Vandamme P."/>
            <person name="Eisen J.A."/>
            <person name="Garrity G."/>
            <person name="Hugenholtz P."/>
            <person name="Kyrpides N.C."/>
        </authorList>
    </citation>
    <scope>NUCLEOTIDE SEQUENCE [LARGE SCALE GENOMIC DNA]</scope>
    <source>
        <strain evidence="10 12">CGMCC 1.5380</strain>
    </source>
</reference>
<dbReference type="Pfam" id="PF08240">
    <property type="entry name" value="ADH_N"/>
    <property type="match status" value="1"/>
</dbReference>
<evidence type="ECO:0000256" key="5">
    <source>
        <dbReference type="ARBA" id="ARBA00023002"/>
    </source>
</evidence>
<accession>A0A562PIK9</accession>
<evidence type="ECO:0000256" key="3">
    <source>
        <dbReference type="ARBA" id="ARBA00022723"/>
    </source>
</evidence>
<gene>
    <name evidence="9" type="ORF">DFR66_11913</name>
    <name evidence="10" type="ORF">IQ02_02677</name>
</gene>
<dbReference type="InterPro" id="IPR036291">
    <property type="entry name" value="NAD(P)-bd_dom_sf"/>
</dbReference>